<dbReference type="InterPro" id="IPR000182">
    <property type="entry name" value="GNAT_dom"/>
</dbReference>
<proteinExistence type="predicted"/>
<gene>
    <name evidence="2" type="ORF">ACFPN5_01040</name>
</gene>
<dbReference type="EC" id="2.3.-.-" evidence="2"/>
<dbReference type="RefSeq" id="WP_379779198.1">
    <property type="nucleotide sequence ID" value="NZ_JBHSMU010000003.1"/>
</dbReference>
<dbReference type="Gene3D" id="3.40.630.30">
    <property type="match status" value="1"/>
</dbReference>
<protein>
    <submittedName>
        <fullName evidence="2">GNAT family N-acetyltransferase</fullName>
        <ecNumber evidence="2">2.3.-.-</ecNumber>
    </submittedName>
</protein>
<dbReference type="CDD" id="cd04301">
    <property type="entry name" value="NAT_SF"/>
    <property type="match status" value="1"/>
</dbReference>
<reference evidence="3" key="1">
    <citation type="journal article" date="2019" name="Int. J. Syst. Evol. Microbiol.">
        <title>The Global Catalogue of Microorganisms (GCM) 10K type strain sequencing project: providing services to taxonomists for standard genome sequencing and annotation.</title>
        <authorList>
            <consortium name="The Broad Institute Genomics Platform"/>
            <consortium name="The Broad Institute Genome Sequencing Center for Infectious Disease"/>
            <person name="Wu L."/>
            <person name="Ma J."/>
        </authorList>
    </citation>
    <scope>NUCLEOTIDE SEQUENCE [LARGE SCALE GENOMIC DNA]</scope>
    <source>
        <strain evidence="3">KACC 12649</strain>
    </source>
</reference>
<dbReference type="PANTHER" id="PTHR43792:SF9">
    <property type="entry name" value="RIBOSOMAL-PROTEIN-ALANINE ACETYLTRANSFERASE"/>
    <property type="match status" value="1"/>
</dbReference>
<dbReference type="InterPro" id="IPR051531">
    <property type="entry name" value="N-acetyltransferase"/>
</dbReference>
<dbReference type="PROSITE" id="PS51186">
    <property type="entry name" value="GNAT"/>
    <property type="match status" value="1"/>
</dbReference>
<dbReference type="SUPFAM" id="SSF55729">
    <property type="entry name" value="Acyl-CoA N-acyltransferases (Nat)"/>
    <property type="match status" value="1"/>
</dbReference>
<dbReference type="EMBL" id="JBHSMU010000003">
    <property type="protein sequence ID" value="MFC5458390.1"/>
    <property type="molecule type" value="Genomic_DNA"/>
</dbReference>
<dbReference type="InterPro" id="IPR016181">
    <property type="entry name" value="Acyl_CoA_acyltransferase"/>
</dbReference>
<organism evidence="2 3">
    <name type="scientific">Massilia niabensis</name>
    <dbReference type="NCBI Taxonomy" id="544910"/>
    <lineage>
        <taxon>Bacteria</taxon>
        <taxon>Pseudomonadati</taxon>
        <taxon>Pseudomonadota</taxon>
        <taxon>Betaproteobacteria</taxon>
        <taxon>Burkholderiales</taxon>
        <taxon>Oxalobacteraceae</taxon>
        <taxon>Telluria group</taxon>
        <taxon>Massilia</taxon>
    </lineage>
</organism>
<dbReference type="GO" id="GO:0016746">
    <property type="term" value="F:acyltransferase activity"/>
    <property type="evidence" value="ECO:0007669"/>
    <property type="project" value="UniProtKB-KW"/>
</dbReference>
<sequence>MPDSLPPILHTPRLSLRPLAEGDGPALFAIFSDPAVVRYWSRSAWTEMAQAEDMLAAAAAGYADGSGLRYGIVVTANGELVGVASLFAFDHGNRRCDLGYVLGSRHWGQGYATEALVPVLDHAFGALGMNRIEADIDPRNIGSRQVLEKLSFRREGFMPERWIVHGETADTEFYGLLKRYWEERAASRSSAGAAG</sequence>
<evidence type="ECO:0000259" key="1">
    <source>
        <dbReference type="PROSITE" id="PS51186"/>
    </source>
</evidence>
<keyword evidence="3" id="KW-1185">Reference proteome</keyword>
<dbReference type="Pfam" id="PF13302">
    <property type="entry name" value="Acetyltransf_3"/>
    <property type="match status" value="1"/>
</dbReference>
<evidence type="ECO:0000313" key="2">
    <source>
        <dbReference type="EMBL" id="MFC5458390.1"/>
    </source>
</evidence>
<keyword evidence="2" id="KW-0012">Acyltransferase</keyword>
<dbReference type="Proteomes" id="UP001596050">
    <property type="component" value="Unassembled WGS sequence"/>
</dbReference>
<accession>A0ABW0KXW8</accession>
<dbReference type="PANTHER" id="PTHR43792">
    <property type="entry name" value="GNAT FAMILY, PUTATIVE (AFU_ORTHOLOGUE AFUA_3G00765)-RELATED-RELATED"/>
    <property type="match status" value="1"/>
</dbReference>
<keyword evidence="2" id="KW-0808">Transferase</keyword>
<feature type="domain" description="N-acetyltransferase" evidence="1">
    <location>
        <begin position="14"/>
        <end position="170"/>
    </location>
</feature>
<comment type="caution">
    <text evidence="2">The sequence shown here is derived from an EMBL/GenBank/DDBJ whole genome shotgun (WGS) entry which is preliminary data.</text>
</comment>
<name>A0ABW0KXW8_9BURK</name>
<evidence type="ECO:0000313" key="3">
    <source>
        <dbReference type="Proteomes" id="UP001596050"/>
    </source>
</evidence>